<reference evidence="2 3" key="1">
    <citation type="submission" date="2019-05" db="EMBL/GenBank/DDBJ databases">
        <title>Hymenobacter edaphi sp. nov., isolated from abandoned arsenic-contaminated farmland soil.</title>
        <authorList>
            <person name="Nie L."/>
        </authorList>
    </citation>
    <scope>NUCLEOTIDE SEQUENCE [LARGE SCALE GENOMIC DNA]</scope>
    <source>
        <strain evidence="2 3">1-3-3-8</strain>
    </source>
</reference>
<protein>
    <submittedName>
        <fullName evidence="2">Uncharacterized protein</fullName>
    </submittedName>
</protein>
<comment type="caution">
    <text evidence="2">The sequence shown here is derived from an EMBL/GenBank/DDBJ whole genome shotgun (WGS) entry which is preliminary data.</text>
</comment>
<dbReference type="OrthoDB" id="9927061at2"/>
<proteinExistence type="predicted"/>
<feature type="transmembrane region" description="Helical" evidence="1">
    <location>
        <begin position="44"/>
        <end position="62"/>
    </location>
</feature>
<keyword evidence="1" id="KW-1133">Transmembrane helix</keyword>
<dbReference type="AlphaFoldDB" id="A0A5R8WQI5"/>
<organism evidence="2 3">
    <name type="scientific">Hymenobacter jeollabukensis</name>
    <dbReference type="NCBI Taxonomy" id="2025313"/>
    <lineage>
        <taxon>Bacteria</taxon>
        <taxon>Pseudomonadati</taxon>
        <taxon>Bacteroidota</taxon>
        <taxon>Cytophagia</taxon>
        <taxon>Cytophagales</taxon>
        <taxon>Hymenobacteraceae</taxon>
        <taxon>Hymenobacter</taxon>
    </lineage>
</organism>
<accession>A0A5R8WQI5</accession>
<evidence type="ECO:0000313" key="2">
    <source>
        <dbReference type="EMBL" id="TLM93005.1"/>
    </source>
</evidence>
<sequence length="108" mass="11475">MRRLFAAYDGKGTAMLARSAGVLSAFGVATLLPAPFGAPGLKQTIAGVGLLSGSVGAVLGLSRMVRFSARHRDEVLAAYQQGEPLPRYVRRRLRPEHFQPGGQRASAL</sequence>
<keyword evidence="3" id="KW-1185">Reference proteome</keyword>
<keyword evidence="1" id="KW-0472">Membrane</keyword>
<keyword evidence="1" id="KW-0812">Transmembrane</keyword>
<evidence type="ECO:0000256" key="1">
    <source>
        <dbReference type="SAM" id="Phobius"/>
    </source>
</evidence>
<dbReference type="EMBL" id="VAJM01000004">
    <property type="protein sequence ID" value="TLM93005.1"/>
    <property type="molecule type" value="Genomic_DNA"/>
</dbReference>
<gene>
    <name evidence="2" type="ORF">FDY95_10225</name>
</gene>
<feature type="transmembrane region" description="Helical" evidence="1">
    <location>
        <begin position="20"/>
        <end position="38"/>
    </location>
</feature>
<evidence type="ECO:0000313" key="3">
    <source>
        <dbReference type="Proteomes" id="UP000305517"/>
    </source>
</evidence>
<dbReference type="Proteomes" id="UP000305517">
    <property type="component" value="Unassembled WGS sequence"/>
</dbReference>
<name>A0A5R8WQI5_9BACT</name>